<keyword evidence="3" id="KW-1185">Reference proteome</keyword>
<dbReference type="AlphaFoldDB" id="A0A2X0LUI1"/>
<evidence type="ECO:0000256" key="1">
    <source>
        <dbReference type="SAM" id="MobiDB-lite"/>
    </source>
</evidence>
<reference evidence="2 3" key="1">
    <citation type="submission" date="2016-11" db="EMBL/GenBank/DDBJ databases">
        <authorList>
            <person name="Jaros S."/>
            <person name="Januszkiewicz K."/>
            <person name="Wedrychowicz H."/>
        </authorList>
    </citation>
    <scope>NUCLEOTIDE SEQUENCE [LARGE SCALE GENOMIC DNA]</scope>
</reference>
<gene>
    <name evidence="2" type="primary">BQ5605_C017g08367</name>
    <name evidence="2" type="ORF">BQ5605_C017G08367</name>
</gene>
<feature type="region of interest" description="Disordered" evidence="1">
    <location>
        <begin position="32"/>
        <end position="63"/>
    </location>
</feature>
<feature type="compositionally biased region" description="Polar residues" evidence="1">
    <location>
        <begin position="45"/>
        <end position="63"/>
    </location>
</feature>
<dbReference type="EMBL" id="FQNC01000017">
    <property type="protein sequence ID" value="SGY19883.1"/>
    <property type="molecule type" value="Genomic_DNA"/>
</dbReference>
<name>A0A2X0LUI1_9BASI</name>
<organism evidence="2 3">
    <name type="scientific">Microbotryum silenes-dioicae</name>
    <dbReference type="NCBI Taxonomy" id="796604"/>
    <lineage>
        <taxon>Eukaryota</taxon>
        <taxon>Fungi</taxon>
        <taxon>Dikarya</taxon>
        <taxon>Basidiomycota</taxon>
        <taxon>Pucciniomycotina</taxon>
        <taxon>Microbotryomycetes</taxon>
        <taxon>Microbotryales</taxon>
        <taxon>Microbotryaceae</taxon>
        <taxon>Microbotryum</taxon>
    </lineage>
</organism>
<accession>A0A2X0LUI1</accession>
<protein>
    <submittedName>
        <fullName evidence="2">BQ5605_C017g08367 protein</fullName>
    </submittedName>
</protein>
<proteinExistence type="predicted"/>
<evidence type="ECO:0000313" key="2">
    <source>
        <dbReference type="EMBL" id="SGY19883.1"/>
    </source>
</evidence>
<dbReference type="Proteomes" id="UP000249464">
    <property type="component" value="Unassembled WGS sequence"/>
</dbReference>
<evidence type="ECO:0000313" key="3">
    <source>
        <dbReference type="Proteomes" id="UP000249464"/>
    </source>
</evidence>
<sequence length="63" mass="6905">MTIAELLAFDVAPAVAPLHIELSKDELTQYSTLSSTRGRREGKQLLTSKLNSPSNLQPPRSLL</sequence>